<evidence type="ECO:0000256" key="5">
    <source>
        <dbReference type="ARBA" id="ARBA00038359"/>
    </source>
</evidence>
<dbReference type="OrthoDB" id="5413793at2759"/>
<feature type="transmembrane region" description="Helical" evidence="7">
    <location>
        <begin position="127"/>
        <end position="147"/>
    </location>
</feature>
<evidence type="ECO:0000313" key="9">
    <source>
        <dbReference type="EMBL" id="KAH7148926.1"/>
    </source>
</evidence>
<comment type="subcellular location">
    <subcellularLocation>
        <location evidence="1">Membrane</location>
        <topology evidence="1">Multi-pass membrane protein</topology>
    </subcellularLocation>
</comment>
<protein>
    <recommendedName>
        <fullName evidence="8">Rhodopsin domain-containing protein</fullName>
    </recommendedName>
</protein>
<reference evidence="9" key="1">
    <citation type="journal article" date="2021" name="Nat. Commun.">
        <title>Genetic determinants of endophytism in the Arabidopsis root mycobiome.</title>
        <authorList>
            <person name="Mesny F."/>
            <person name="Miyauchi S."/>
            <person name="Thiergart T."/>
            <person name="Pickel B."/>
            <person name="Atanasova L."/>
            <person name="Karlsson M."/>
            <person name="Huettel B."/>
            <person name="Barry K.W."/>
            <person name="Haridas S."/>
            <person name="Chen C."/>
            <person name="Bauer D."/>
            <person name="Andreopoulos W."/>
            <person name="Pangilinan J."/>
            <person name="LaButti K."/>
            <person name="Riley R."/>
            <person name="Lipzen A."/>
            <person name="Clum A."/>
            <person name="Drula E."/>
            <person name="Henrissat B."/>
            <person name="Kohler A."/>
            <person name="Grigoriev I.V."/>
            <person name="Martin F.M."/>
            <person name="Hacquard S."/>
        </authorList>
    </citation>
    <scope>NUCLEOTIDE SEQUENCE</scope>
    <source>
        <strain evidence="9">MPI-CAGE-AT-0147</strain>
    </source>
</reference>
<feature type="transmembrane region" description="Helical" evidence="7">
    <location>
        <begin position="93"/>
        <end position="115"/>
    </location>
</feature>
<comment type="similarity">
    <text evidence="5">Belongs to the SAT4 family.</text>
</comment>
<dbReference type="PANTHER" id="PTHR33048">
    <property type="entry name" value="PTH11-LIKE INTEGRAL MEMBRANE PROTEIN (AFU_ORTHOLOGUE AFUA_5G11245)"/>
    <property type="match status" value="1"/>
</dbReference>
<dbReference type="InterPro" id="IPR052337">
    <property type="entry name" value="SAT4-like"/>
</dbReference>
<evidence type="ECO:0000256" key="1">
    <source>
        <dbReference type="ARBA" id="ARBA00004141"/>
    </source>
</evidence>
<evidence type="ECO:0000313" key="10">
    <source>
        <dbReference type="Proteomes" id="UP000738349"/>
    </source>
</evidence>
<dbReference type="Pfam" id="PF20684">
    <property type="entry name" value="Fung_rhodopsin"/>
    <property type="match status" value="1"/>
</dbReference>
<accession>A0A9P9J964</accession>
<gene>
    <name evidence="9" type="ORF">EDB81DRAFT_481027</name>
</gene>
<name>A0A9P9J964_9HYPO</name>
<keyword evidence="2 7" id="KW-0812">Transmembrane</keyword>
<feature type="transmembrane region" description="Helical" evidence="7">
    <location>
        <begin position="177"/>
        <end position="199"/>
    </location>
</feature>
<feature type="region of interest" description="Disordered" evidence="6">
    <location>
        <begin position="287"/>
        <end position="309"/>
    </location>
</feature>
<evidence type="ECO:0000256" key="6">
    <source>
        <dbReference type="SAM" id="MobiDB-lite"/>
    </source>
</evidence>
<feature type="transmembrane region" description="Helical" evidence="7">
    <location>
        <begin position="211"/>
        <end position="233"/>
    </location>
</feature>
<dbReference type="GO" id="GO:0016020">
    <property type="term" value="C:membrane"/>
    <property type="evidence" value="ECO:0007669"/>
    <property type="project" value="UniProtKB-SubCell"/>
</dbReference>
<keyword evidence="3 7" id="KW-1133">Transmembrane helix</keyword>
<dbReference type="InterPro" id="IPR049326">
    <property type="entry name" value="Rhodopsin_dom_fungi"/>
</dbReference>
<keyword evidence="10" id="KW-1185">Reference proteome</keyword>
<dbReference type="AlphaFoldDB" id="A0A9P9J964"/>
<feature type="transmembrane region" description="Helical" evidence="7">
    <location>
        <begin position="20"/>
        <end position="37"/>
    </location>
</feature>
<evidence type="ECO:0000256" key="3">
    <source>
        <dbReference type="ARBA" id="ARBA00022989"/>
    </source>
</evidence>
<evidence type="ECO:0000259" key="8">
    <source>
        <dbReference type="Pfam" id="PF20684"/>
    </source>
</evidence>
<dbReference type="EMBL" id="JAGMUV010000007">
    <property type="protein sequence ID" value="KAH7148926.1"/>
    <property type="molecule type" value="Genomic_DNA"/>
</dbReference>
<evidence type="ECO:0000256" key="7">
    <source>
        <dbReference type="SAM" id="Phobius"/>
    </source>
</evidence>
<comment type="caution">
    <text evidence="9">The sequence shown here is derived from an EMBL/GenBank/DDBJ whole genome shotgun (WGS) entry which is preliminary data.</text>
</comment>
<sequence length="377" mass="41974">MDPDSEEATRSYSGMLRNLNIALMVITSIILVGRIKVRAFMTKALGIDDLLAVFAYLLCMTLSAMEIVLVNYGSGAPMNDLSDEQVVKFFSTLPINQLLFFLACGMVRLSILAFLPRLSKDRLFTYYVWATGAVIVIITLASFFFFLTECKPIGDLFDASKPDRKCISKDVEAHMMWAHSIVSIVADIALFGLPIWVIHRKMTFGSKAIKVILVFCVGLFAIIMGCVRFGFIITTDFSTNTTYKMARVSPWTVLEVHLGLWCGCFPALQPFLRLVSYKLGLRSRLDSTNKKSSRTGTTAHSRARDWPGASGYIKQGSHVDKESDGASARVIVTAGDSTTEIMEMDDMDKGIRMRTDVHVRVEEGVHVKDVKTTWNAV</sequence>
<dbReference type="PANTHER" id="PTHR33048:SF47">
    <property type="entry name" value="INTEGRAL MEMBRANE PROTEIN-RELATED"/>
    <property type="match status" value="1"/>
</dbReference>
<keyword evidence="4 7" id="KW-0472">Membrane</keyword>
<feature type="transmembrane region" description="Helical" evidence="7">
    <location>
        <begin position="253"/>
        <end position="275"/>
    </location>
</feature>
<organism evidence="9 10">
    <name type="scientific">Dactylonectria macrodidyma</name>
    <dbReference type="NCBI Taxonomy" id="307937"/>
    <lineage>
        <taxon>Eukaryota</taxon>
        <taxon>Fungi</taxon>
        <taxon>Dikarya</taxon>
        <taxon>Ascomycota</taxon>
        <taxon>Pezizomycotina</taxon>
        <taxon>Sordariomycetes</taxon>
        <taxon>Hypocreomycetidae</taxon>
        <taxon>Hypocreales</taxon>
        <taxon>Nectriaceae</taxon>
        <taxon>Dactylonectria</taxon>
    </lineage>
</organism>
<feature type="transmembrane region" description="Helical" evidence="7">
    <location>
        <begin position="49"/>
        <end position="73"/>
    </location>
</feature>
<dbReference type="Proteomes" id="UP000738349">
    <property type="component" value="Unassembled WGS sequence"/>
</dbReference>
<proteinExistence type="inferred from homology"/>
<evidence type="ECO:0000256" key="4">
    <source>
        <dbReference type="ARBA" id="ARBA00023136"/>
    </source>
</evidence>
<feature type="domain" description="Rhodopsin" evidence="8">
    <location>
        <begin position="34"/>
        <end position="273"/>
    </location>
</feature>
<evidence type="ECO:0000256" key="2">
    <source>
        <dbReference type="ARBA" id="ARBA00022692"/>
    </source>
</evidence>